<dbReference type="InterPro" id="IPR046129">
    <property type="entry name" value="DUF6126"/>
</dbReference>
<feature type="region of interest" description="Disordered" evidence="1">
    <location>
        <begin position="1"/>
        <end position="36"/>
    </location>
</feature>
<evidence type="ECO:0000313" key="3">
    <source>
        <dbReference type="EMBL" id="GAA1184293.1"/>
    </source>
</evidence>
<comment type="caution">
    <text evidence="3">The sequence shown here is derived from an EMBL/GenBank/DDBJ whole genome shotgun (WGS) entry which is preliminary data.</text>
</comment>
<evidence type="ECO:0000313" key="4">
    <source>
        <dbReference type="Proteomes" id="UP001501371"/>
    </source>
</evidence>
<keyword evidence="4" id="KW-1185">Reference proteome</keyword>
<protein>
    <recommendedName>
        <fullName evidence="5">Small hydrophobic protein</fullName>
    </recommendedName>
</protein>
<evidence type="ECO:0000256" key="1">
    <source>
        <dbReference type="SAM" id="MobiDB-lite"/>
    </source>
</evidence>
<keyword evidence="2" id="KW-0472">Membrane</keyword>
<reference evidence="4" key="1">
    <citation type="journal article" date="2019" name="Int. J. Syst. Evol. Microbiol.">
        <title>The Global Catalogue of Microorganisms (GCM) 10K type strain sequencing project: providing services to taxonomists for standard genome sequencing and annotation.</title>
        <authorList>
            <consortium name="The Broad Institute Genomics Platform"/>
            <consortium name="The Broad Institute Genome Sequencing Center for Infectious Disease"/>
            <person name="Wu L."/>
            <person name="Ma J."/>
        </authorList>
    </citation>
    <scope>NUCLEOTIDE SEQUENCE [LARGE SCALE GENOMIC DNA]</scope>
    <source>
        <strain evidence="4">JCM 12696</strain>
    </source>
</reference>
<dbReference type="Proteomes" id="UP001501371">
    <property type="component" value="Unassembled WGS sequence"/>
</dbReference>
<keyword evidence="2" id="KW-0812">Transmembrane</keyword>
<evidence type="ECO:0008006" key="5">
    <source>
        <dbReference type="Google" id="ProtNLM"/>
    </source>
</evidence>
<proteinExistence type="predicted"/>
<evidence type="ECO:0000256" key="2">
    <source>
        <dbReference type="SAM" id="Phobius"/>
    </source>
</evidence>
<dbReference type="EMBL" id="BAAAKV010000045">
    <property type="protein sequence ID" value="GAA1184293.1"/>
    <property type="molecule type" value="Genomic_DNA"/>
</dbReference>
<feature type="compositionally biased region" description="Pro residues" evidence="1">
    <location>
        <begin position="18"/>
        <end position="27"/>
    </location>
</feature>
<name>A0ABP4FPR6_9ACTN</name>
<sequence>MTERPAQDPAVPGSAPGGPVPSVPPPAAGGEQTMREEKSFPRGLVIRLFAYLIAGHLFAGFLYLLFHLGAGQ</sequence>
<dbReference type="Pfam" id="PF19621">
    <property type="entry name" value="DUF6126"/>
    <property type="match status" value="1"/>
</dbReference>
<feature type="transmembrane region" description="Helical" evidence="2">
    <location>
        <begin position="44"/>
        <end position="66"/>
    </location>
</feature>
<keyword evidence="2" id="KW-1133">Transmembrane helix</keyword>
<accession>A0ABP4FPR6</accession>
<gene>
    <name evidence="3" type="ORF">GCM10009654_47250</name>
</gene>
<organism evidence="3 4">
    <name type="scientific">Streptomyces hebeiensis</name>
    <dbReference type="NCBI Taxonomy" id="229486"/>
    <lineage>
        <taxon>Bacteria</taxon>
        <taxon>Bacillati</taxon>
        <taxon>Actinomycetota</taxon>
        <taxon>Actinomycetes</taxon>
        <taxon>Kitasatosporales</taxon>
        <taxon>Streptomycetaceae</taxon>
        <taxon>Streptomyces</taxon>
    </lineage>
</organism>